<name>A0A4Z2EPP8_9TELE</name>
<dbReference type="EMBL" id="SRLO01004117">
    <property type="protein sequence ID" value="TNN30798.1"/>
    <property type="molecule type" value="Genomic_DNA"/>
</dbReference>
<sequence length="91" mass="10625">MCRALFLHLRHPPHLPDHEEEVFSPEHRAAHPHNGDHEFLSHRKQDSSGVDRVLVLLVFWRSTCCPSDSGSTPVLMRVRIRLCFLMCMKRN</sequence>
<dbReference type="AlphaFoldDB" id="A0A4Z2EPP8"/>
<organism evidence="1 2">
    <name type="scientific">Liparis tanakae</name>
    <name type="common">Tanaka's snailfish</name>
    <dbReference type="NCBI Taxonomy" id="230148"/>
    <lineage>
        <taxon>Eukaryota</taxon>
        <taxon>Metazoa</taxon>
        <taxon>Chordata</taxon>
        <taxon>Craniata</taxon>
        <taxon>Vertebrata</taxon>
        <taxon>Euteleostomi</taxon>
        <taxon>Actinopterygii</taxon>
        <taxon>Neopterygii</taxon>
        <taxon>Teleostei</taxon>
        <taxon>Neoteleostei</taxon>
        <taxon>Acanthomorphata</taxon>
        <taxon>Eupercaria</taxon>
        <taxon>Perciformes</taxon>
        <taxon>Cottioidei</taxon>
        <taxon>Cottales</taxon>
        <taxon>Liparidae</taxon>
        <taxon>Liparis</taxon>
    </lineage>
</organism>
<proteinExistence type="predicted"/>
<protein>
    <submittedName>
        <fullName evidence="1">Uncharacterized protein</fullName>
    </submittedName>
</protein>
<evidence type="ECO:0000313" key="2">
    <source>
        <dbReference type="Proteomes" id="UP000314294"/>
    </source>
</evidence>
<reference evidence="1 2" key="1">
    <citation type="submission" date="2019-03" db="EMBL/GenBank/DDBJ databases">
        <title>First draft genome of Liparis tanakae, snailfish: a comprehensive survey of snailfish specific genes.</title>
        <authorList>
            <person name="Kim W."/>
            <person name="Song I."/>
            <person name="Jeong J.-H."/>
            <person name="Kim D."/>
            <person name="Kim S."/>
            <person name="Ryu S."/>
            <person name="Song J.Y."/>
            <person name="Lee S.K."/>
        </authorList>
    </citation>
    <scope>NUCLEOTIDE SEQUENCE [LARGE SCALE GENOMIC DNA]</scope>
    <source>
        <tissue evidence="1">Muscle</tissue>
    </source>
</reference>
<gene>
    <name evidence="1" type="ORF">EYF80_059049</name>
</gene>
<comment type="caution">
    <text evidence="1">The sequence shown here is derived from an EMBL/GenBank/DDBJ whole genome shotgun (WGS) entry which is preliminary data.</text>
</comment>
<dbReference type="Proteomes" id="UP000314294">
    <property type="component" value="Unassembled WGS sequence"/>
</dbReference>
<evidence type="ECO:0000313" key="1">
    <source>
        <dbReference type="EMBL" id="TNN30798.1"/>
    </source>
</evidence>
<keyword evidence="2" id="KW-1185">Reference proteome</keyword>
<accession>A0A4Z2EPP8</accession>